<feature type="transmembrane region" description="Helical" evidence="1">
    <location>
        <begin position="90"/>
        <end position="109"/>
    </location>
</feature>
<evidence type="ECO:0000313" key="4">
    <source>
        <dbReference type="EMBL" id="VDN28096.1"/>
    </source>
</evidence>
<dbReference type="Pfam" id="PF00689">
    <property type="entry name" value="Cation_ATPase_C"/>
    <property type="match status" value="1"/>
</dbReference>
<gene>
    <name evidence="4" type="ORF">DILT_LOCUS15125</name>
</gene>
<dbReference type="InterPro" id="IPR006068">
    <property type="entry name" value="ATPase_P-typ_cation-transptr_C"/>
</dbReference>
<feature type="chain" id="PRO_5018021005" description="Cation-transporting P-type ATPase C-terminal domain-containing protein" evidence="2">
    <location>
        <begin position="17"/>
        <end position="179"/>
    </location>
</feature>
<dbReference type="InterPro" id="IPR023298">
    <property type="entry name" value="ATPase_P-typ_TM_dom_sf"/>
</dbReference>
<reference evidence="4 5" key="1">
    <citation type="submission" date="2018-11" db="EMBL/GenBank/DDBJ databases">
        <authorList>
            <consortium name="Pathogen Informatics"/>
        </authorList>
    </citation>
    <scope>NUCLEOTIDE SEQUENCE [LARGE SCALE GENOMIC DNA]</scope>
</reference>
<feature type="transmembrane region" description="Helical" evidence="1">
    <location>
        <begin position="115"/>
        <end position="139"/>
    </location>
</feature>
<evidence type="ECO:0000313" key="5">
    <source>
        <dbReference type="Proteomes" id="UP000281553"/>
    </source>
</evidence>
<name>A0A3P7QBM1_DIBLA</name>
<dbReference type="Proteomes" id="UP000281553">
    <property type="component" value="Unassembled WGS sequence"/>
</dbReference>
<protein>
    <recommendedName>
        <fullName evidence="3">Cation-transporting P-type ATPase C-terminal domain-containing protein</fullName>
    </recommendedName>
</protein>
<dbReference type="AlphaFoldDB" id="A0A3P7QBM1"/>
<keyword evidence="1" id="KW-0812">Transmembrane</keyword>
<feature type="transmembrane region" description="Helical" evidence="1">
    <location>
        <begin position="160"/>
        <end position="177"/>
    </location>
</feature>
<organism evidence="4 5">
    <name type="scientific">Dibothriocephalus latus</name>
    <name type="common">Fish tapeworm</name>
    <name type="synonym">Diphyllobothrium latum</name>
    <dbReference type="NCBI Taxonomy" id="60516"/>
    <lineage>
        <taxon>Eukaryota</taxon>
        <taxon>Metazoa</taxon>
        <taxon>Spiralia</taxon>
        <taxon>Lophotrochozoa</taxon>
        <taxon>Platyhelminthes</taxon>
        <taxon>Cestoda</taxon>
        <taxon>Eucestoda</taxon>
        <taxon>Diphyllobothriidea</taxon>
        <taxon>Diphyllobothriidae</taxon>
        <taxon>Dibothriocephalus</taxon>
    </lineage>
</organism>
<dbReference type="EMBL" id="UYRU01077411">
    <property type="protein sequence ID" value="VDN28096.1"/>
    <property type="molecule type" value="Genomic_DNA"/>
</dbReference>
<accession>A0A3P7QBM1</accession>
<evidence type="ECO:0000256" key="2">
    <source>
        <dbReference type="SAM" id="SignalP"/>
    </source>
</evidence>
<feature type="signal peptide" evidence="2">
    <location>
        <begin position="1"/>
        <end position="16"/>
    </location>
</feature>
<keyword evidence="5" id="KW-1185">Reference proteome</keyword>
<dbReference type="OrthoDB" id="9935133at2759"/>
<keyword evidence="1" id="KW-0472">Membrane</keyword>
<evidence type="ECO:0000259" key="3">
    <source>
        <dbReference type="Pfam" id="PF00689"/>
    </source>
</evidence>
<keyword evidence="2" id="KW-0732">Signal</keyword>
<dbReference type="Gene3D" id="1.20.1110.10">
    <property type="entry name" value="Calcium-transporting ATPase, transmembrane domain"/>
    <property type="match status" value="1"/>
</dbReference>
<keyword evidence="1" id="KW-1133">Transmembrane helix</keyword>
<evidence type="ECO:0000256" key="1">
    <source>
        <dbReference type="SAM" id="Phobius"/>
    </source>
</evidence>
<feature type="domain" description="Cation-transporting P-type ATPase C-terminal" evidence="3">
    <location>
        <begin position="76"/>
        <end position="145"/>
    </location>
</feature>
<proteinExistence type="predicted"/>
<sequence>MTLALSVLVVIEMCNALNRYAAVSNISLLRPPQNRLVCCVILAQKQKGRGVAITLLRVGDSDVREGTAAHTDLVISENQSLFAMPPWKNIWLVLAITLSMVQHFAILHIPFLANIFQISALNLAEWAVVMKLSLPVLLLDETMKACSRCFMDGHPVSKEAPLIVLLWAIFIGCLYQWPL</sequence>
<dbReference type="SUPFAM" id="SSF81665">
    <property type="entry name" value="Calcium ATPase, transmembrane domain M"/>
    <property type="match status" value="1"/>
</dbReference>